<evidence type="ECO:0000256" key="5">
    <source>
        <dbReference type="SAM" id="Phobius"/>
    </source>
</evidence>
<evidence type="ECO:0000313" key="7">
    <source>
        <dbReference type="EMBL" id="KUK44562.1"/>
    </source>
</evidence>
<dbReference type="InterPro" id="IPR052902">
    <property type="entry name" value="ABC-2_transporter"/>
</dbReference>
<dbReference type="InterPro" id="IPR013525">
    <property type="entry name" value="ABC2_TM"/>
</dbReference>
<feature type="transmembrane region" description="Helical" evidence="5">
    <location>
        <begin position="25"/>
        <end position="49"/>
    </location>
</feature>
<dbReference type="AlphaFoldDB" id="A0A117LFN1"/>
<evidence type="ECO:0000313" key="8">
    <source>
        <dbReference type="EMBL" id="KUK97134.1"/>
    </source>
</evidence>
<name>A0A117LFN1_9EURY</name>
<feature type="domain" description="ABC-2 type transporter transmembrane" evidence="6">
    <location>
        <begin position="12"/>
        <end position="217"/>
    </location>
</feature>
<dbReference type="Proteomes" id="UP000057043">
    <property type="component" value="Unassembled WGS sequence"/>
</dbReference>
<keyword evidence="4 5" id="KW-0472">Membrane</keyword>
<dbReference type="EMBL" id="LGFT01000021">
    <property type="protein sequence ID" value="KUK44562.1"/>
    <property type="molecule type" value="Genomic_DNA"/>
</dbReference>
<comment type="caution">
    <text evidence="7">The sequence shown here is derived from an EMBL/GenBank/DDBJ whole genome shotgun (WGS) entry which is preliminary data.</text>
</comment>
<feature type="transmembrane region" description="Helical" evidence="5">
    <location>
        <begin position="141"/>
        <end position="165"/>
    </location>
</feature>
<evidence type="ECO:0000313" key="10">
    <source>
        <dbReference type="Proteomes" id="UP000057043"/>
    </source>
</evidence>
<evidence type="ECO:0000256" key="4">
    <source>
        <dbReference type="ARBA" id="ARBA00023136"/>
    </source>
</evidence>
<dbReference type="Pfam" id="PF01061">
    <property type="entry name" value="ABC2_membrane"/>
    <property type="match status" value="1"/>
</dbReference>
<dbReference type="GO" id="GO:0140359">
    <property type="term" value="F:ABC-type transporter activity"/>
    <property type="evidence" value="ECO:0007669"/>
    <property type="project" value="InterPro"/>
</dbReference>
<evidence type="ECO:0000256" key="2">
    <source>
        <dbReference type="ARBA" id="ARBA00022692"/>
    </source>
</evidence>
<keyword evidence="2 5" id="KW-0812">Transmembrane</keyword>
<dbReference type="GO" id="GO:0043190">
    <property type="term" value="C:ATP-binding cassette (ABC) transporter complex"/>
    <property type="evidence" value="ECO:0007669"/>
    <property type="project" value="InterPro"/>
</dbReference>
<dbReference type="Proteomes" id="UP000053961">
    <property type="component" value="Unassembled WGS sequence"/>
</dbReference>
<feature type="transmembrane region" description="Helical" evidence="5">
    <location>
        <begin position="55"/>
        <end position="81"/>
    </location>
</feature>
<reference evidence="9 10" key="2">
    <citation type="journal article" date="2015" name="MBio">
        <title>Genome-Resolved Metagenomic Analysis Reveals Roles for Candidate Phyla and Other Microbial Community Members in Biogeochemical Transformations in Oil Reservoirs.</title>
        <authorList>
            <person name="Hu P."/>
            <person name="Tom L."/>
            <person name="Singh A."/>
            <person name="Thomas B.C."/>
            <person name="Baker B.J."/>
            <person name="Piceno Y.M."/>
            <person name="Andersen G.L."/>
            <person name="Banfield J.F."/>
        </authorList>
    </citation>
    <scope>NUCLEOTIDE SEQUENCE [LARGE SCALE GENOMIC DNA]</scope>
    <source>
        <strain evidence="7">57_489</strain>
    </source>
</reference>
<feature type="transmembrane region" description="Helical" evidence="5">
    <location>
        <begin position="225"/>
        <end position="247"/>
    </location>
</feature>
<protein>
    <submittedName>
        <fullName evidence="7">ABC-2 type transporter</fullName>
    </submittedName>
</protein>
<organism evidence="7 10">
    <name type="scientific">Methanothrix harundinacea</name>
    <dbReference type="NCBI Taxonomy" id="301375"/>
    <lineage>
        <taxon>Archaea</taxon>
        <taxon>Methanobacteriati</taxon>
        <taxon>Methanobacteriota</taxon>
        <taxon>Stenosarchaea group</taxon>
        <taxon>Methanomicrobia</taxon>
        <taxon>Methanotrichales</taxon>
        <taxon>Methanotrichaceae</taxon>
        <taxon>Methanothrix</taxon>
    </lineage>
</organism>
<reference evidence="8" key="1">
    <citation type="journal article" date="2015" name="MBio">
        <title>Genome-resolved metagenomic analysis reveals roles for candidate phyla and other microbial community members in biogeochemical transformations in oil reservoirs.</title>
        <authorList>
            <person name="Hu P."/>
            <person name="Tom L."/>
            <person name="Singh A."/>
            <person name="Thomas B.C."/>
            <person name="Baker B.J."/>
            <person name="Piceno Y.M."/>
            <person name="Andersen G.L."/>
            <person name="Banfield J.F."/>
        </authorList>
    </citation>
    <scope>NUCLEOTIDE SEQUENCE [LARGE SCALE GENOMIC DNA]</scope>
    <source>
        <strain evidence="8">56_747</strain>
    </source>
</reference>
<sequence length="261" mass="28897">MNWRGEVNKFLSATYKNWIISKRNVFTVFELIFWPFIGLISIGLLTRFLEVTDDMVAFVLVGAIALSILQISQIDVAYILLFDLWSKSIKQTFVAPIRGYHLVFGALLFGVIRGAVVFLILAVASSRFFGFDFLAGGPVTVIVFLAGMFITAASIGMAVCISILLFGQRADVAAWSLSGIMMLVSGVYYPVEILPGPLQLLSRSTPLTYFLEYYRAAYGYGSHHILLGMGLALLYFAASLLVLNMAIERARKTGMMLRLSE</sequence>
<evidence type="ECO:0000259" key="6">
    <source>
        <dbReference type="Pfam" id="PF01061"/>
    </source>
</evidence>
<dbReference type="PANTHER" id="PTHR43027:SF1">
    <property type="entry name" value="DOXORUBICIN RESISTANCE ABC TRANSPORTER PERMEASE PROTEIN DRRC-RELATED"/>
    <property type="match status" value="1"/>
</dbReference>
<dbReference type="InterPro" id="IPR000412">
    <property type="entry name" value="ABC_2_transport"/>
</dbReference>
<comment type="subcellular location">
    <subcellularLocation>
        <location evidence="1">Membrane</location>
        <topology evidence="1">Multi-pass membrane protein</topology>
    </subcellularLocation>
</comment>
<keyword evidence="3 5" id="KW-1133">Transmembrane helix</keyword>
<accession>A0A117LFN1</accession>
<evidence type="ECO:0000256" key="3">
    <source>
        <dbReference type="ARBA" id="ARBA00022989"/>
    </source>
</evidence>
<gene>
    <name evidence="7" type="ORF">XD72_1014</name>
    <name evidence="8" type="ORF">XE07_0519</name>
</gene>
<dbReference type="EMBL" id="LGHB01000004">
    <property type="protein sequence ID" value="KUK97134.1"/>
    <property type="molecule type" value="Genomic_DNA"/>
</dbReference>
<feature type="transmembrane region" description="Helical" evidence="5">
    <location>
        <begin position="172"/>
        <end position="191"/>
    </location>
</feature>
<evidence type="ECO:0000256" key="1">
    <source>
        <dbReference type="ARBA" id="ARBA00004141"/>
    </source>
</evidence>
<dbReference type="PANTHER" id="PTHR43027">
    <property type="entry name" value="DOXORUBICIN RESISTANCE ABC TRANSPORTER PERMEASE PROTEIN DRRC-RELATED"/>
    <property type="match status" value="1"/>
</dbReference>
<dbReference type="PRINTS" id="PR00164">
    <property type="entry name" value="ABC2TRNSPORT"/>
</dbReference>
<feature type="transmembrane region" description="Helical" evidence="5">
    <location>
        <begin position="102"/>
        <end position="129"/>
    </location>
</feature>
<evidence type="ECO:0000313" key="9">
    <source>
        <dbReference type="Proteomes" id="UP000053961"/>
    </source>
</evidence>
<dbReference type="PATRIC" id="fig|301375.6.peg.1422"/>
<proteinExistence type="predicted"/>